<organism evidence="4 5">
    <name type="scientific">Octopus sinensis</name>
    <name type="common">East Asian common octopus</name>
    <dbReference type="NCBI Taxonomy" id="2607531"/>
    <lineage>
        <taxon>Eukaryota</taxon>
        <taxon>Metazoa</taxon>
        <taxon>Spiralia</taxon>
        <taxon>Lophotrochozoa</taxon>
        <taxon>Mollusca</taxon>
        <taxon>Cephalopoda</taxon>
        <taxon>Coleoidea</taxon>
        <taxon>Octopodiformes</taxon>
        <taxon>Octopoda</taxon>
        <taxon>Incirrata</taxon>
        <taxon>Octopodidae</taxon>
        <taxon>Octopus</taxon>
    </lineage>
</organism>
<dbReference type="Proteomes" id="UP000515154">
    <property type="component" value="Linkage group LG23"/>
</dbReference>
<reference evidence="5" key="1">
    <citation type="submission" date="2025-08" db="UniProtKB">
        <authorList>
            <consortium name="RefSeq"/>
        </authorList>
    </citation>
    <scope>IDENTIFICATION</scope>
</reference>
<sequence>MLCASKAIVIDENFGPQVKEEAMPSLQRSDTWETERYCISLGTGPRWCSDAPHAEMSELTEGSGVGIRKEPPVNAKSPYFGHLGALAQAQVASNLCFKVEVAEGMQVTWETMLVDGKLFVEIPTGILPEGSKEGLVTLLEFAEERLHCKNVIIYFKRDRNNRSSLIKTFMFLGFEVVPPGNPLVPNIGDLIFMAYTILSDDLSD</sequence>
<accession>A0A6P7TL02</accession>
<comment type="similarity">
    <text evidence="1">Belongs to the ODC antizyme family.</text>
</comment>
<dbReference type="KEGG" id="osn:115223393"/>
<dbReference type="PANTHER" id="PTHR10279">
    <property type="entry name" value="ORNITHINE DECARBOXYLASE ANTIZYME"/>
    <property type="match status" value="1"/>
</dbReference>
<dbReference type="InterPro" id="IPR038581">
    <property type="entry name" value="ODC_AZ_sf"/>
</dbReference>
<keyword evidence="4" id="KW-1185">Reference proteome</keyword>
<dbReference type="GO" id="GO:0005737">
    <property type="term" value="C:cytoplasm"/>
    <property type="evidence" value="ECO:0007669"/>
    <property type="project" value="TreeGrafter"/>
</dbReference>
<dbReference type="SUPFAM" id="SSF55729">
    <property type="entry name" value="Acyl-CoA N-acyltransferases (Nat)"/>
    <property type="match status" value="1"/>
</dbReference>
<gene>
    <name evidence="5" type="primary">LOC115223393</name>
</gene>
<evidence type="ECO:0000256" key="2">
    <source>
        <dbReference type="ARBA" id="ARBA00017712"/>
    </source>
</evidence>
<evidence type="ECO:0000313" key="5">
    <source>
        <dbReference type="RefSeq" id="XP_029649766.1"/>
    </source>
</evidence>
<dbReference type="GO" id="GO:0045732">
    <property type="term" value="P:positive regulation of protein catabolic process"/>
    <property type="evidence" value="ECO:0007669"/>
    <property type="project" value="TreeGrafter"/>
</dbReference>
<dbReference type="Pfam" id="PF02100">
    <property type="entry name" value="ODC_AZ"/>
    <property type="match status" value="1"/>
</dbReference>
<evidence type="ECO:0000313" key="4">
    <source>
        <dbReference type="Proteomes" id="UP000515154"/>
    </source>
</evidence>
<evidence type="ECO:0000256" key="3">
    <source>
        <dbReference type="ARBA" id="ARBA00022758"/>
    </source>
</evidence>
<protein>
    <recommendedName>
        <fullName evidence="2">Ornithine decarboxylase antizyme</fullName>
    </recommendedName>
</protein>
<name>A0A6P7TL02_9MOLL</name>
<dbReference type="AlphaFoldDB" id="A0A6P7TL02"/>
<dbReference type="Gene3D" id="3.40.630.60">
    <property type="match status" value="1"/>
</dbReference>
<dbReference type="PANTHER" id="PTHR10279:SF10">
    <property type="entry name" value="ORNITHINE DECARBOXYLASE ANTIZYME"/>
    <property type="match status" value="1"/>
</dbReference>
<dbReference type="InterPro" id="IPR016181">
    <property type="entry name" value="Acyl_CoA_acyltransferase"/>
</dbReference>
<dbReference type="GO" id="GO:0008073">
    <property type="term" value="F:ornithine decarboxylase inhibitor activity"/>
    <property type="evidence" value="ECO:0007669"/>
    <property type="project" value="InterPro"/>
</dbReference>
<keyword evidence="3" id="KW-0688">Ribosomal frameshifting</keyword>
<proteinExistence type="inferred from homology"/>
<evidence type="ECO:0000256" key="1">
    <source>
        <dbReference type="ARBA" id="ARBA00008796"/>
    </source>
</evidence>
<dbReference type="GO" id="GO:0005634">
    <property type="term" value="C:nucleus"/>
    <property type="evidence" value="ECO:0007669"/>
    <property type="project" value="TreeGrafter"/>
</dbReference>
<dbReference type="GO" id="GO:0075523">
    <property type="term" value="P:viral translational frameshifting"/>
    <property type="evidence" value="ECO:0007669"/>
    <property type="project" value="UniProtKB-KW"/>
</dbReference>
<dbReference type="InterPro" id="IPR002993">
    <property type="entry name" value="ODC_AZ"/>
</dbReference>
<dbReference type="RefSeq" id="XP_029649766.1">
    <property type="nucleotide sequence ID" value="XM_029793906.2"/>
</dbReference>